<reference evidence="2" key="1">
    <citation type="submission" date="2024-05" db="EMBL/GenBank/DDBJ databases">
        <authorList>
            <person name="Kim S."/>
            <person name="Heo J."/>
            <person name="Choi H."/>
            <person name="Choi Y."/>
            <person name="Kwon S.-W."/>
            <person name="Kim Y."/>
        </authorList>
    </citation>
    <scope>NUCLEOTIDE SEQUENCE</scope>
    <source>
        <strain evidence="2">KACC 23698</strain>
    </source>
</reference>
<feature type="domain" description="CinA C-terminal" evidence="1">
    <location>
        <begin position="9"/>
        <end position="160"/>
    </location>
</feature>
<dbReference type="RefSeq" id="WP_406858147.1">
    <property type="nucleotide sequence ID" value="NZ_CP157484.1"/>
</dbReference>
<protein>
    <submittedName>
        <fullName evidence="2">CinA family protein</fullName>
    </submittedName>
</protein>
<dbReference type="InterPro" id="IPR008136">
    <property type="entry name" value="CinA_C"/>
</dbReference>
<sequence>MIPHDIENRAAAVLAHLRTRGLKLATVESCTGGLVAGALTAVPGSSDVVERGFVTYSNEAKTELVGVPAELIARHGAVSEPVARAMAQGGLAHSRADVAVAITGVAGPGGGTDAKPVGLVHFAAARRGGATVALEKRYGDLGRAGVREAALRDALDLLEDAGR</sequence>
<organism evidence="2">
    <name type="scientific">Alsobacter sp. KACC 23698</name>
    <dbReference type="NCBI Taxonomy" id="3149229"/>
    <lineage>
        <taxon>Bacteria</taxon>
        <taxon>Pseudomonadati</taxon>
        <taxon>Pseudomonadota</taxon>
        <taxon>Alphaproteobacteria</taxon>
        <taxon>Hyphomicrobiales</taxon>
        <taxon>Alsobacteraceae</taxon>
        <taxon>Alsobacter</taxon>
    </lineage>
</organism>
<accession>A0AAU7JLJ8</accession>
<evidence type="ECO:0000259" key="1">
    <source>
        <dbReference type="Pfam" id="PF02464"/>
    </source>
</evidence>
<name>A0AAU7JLJ8_9HYPH</name>
<gene>
    <name evidence="2" type="ORF">ABEG18_11235</name>
</gene>
<dbReference type="InterPro" id="IPR036653">
    <property type="entry name" value="CinA-like_C"/>
</dbReference>
<proteinExistence type="predicted"/>
<evidence type="ECO:0000313" key="2">
    <source>
        <dbReference type="EMBL" id="XBO41297.1"/>
    </source>
</evidence>
<dbReference type="Gene3D" id="3.90.950.20">
    <property type="entry name" value="CinA-like"/>
    <property type="match status" value="1"/>
</dbReference>
<dbReference type="Pfam" id="PF02464">
    <property type="entry name" value="CinA"/>
    <property type="match status" value="1"/>
</dbReference>
<dbReference type="NCBIfam" id="TIGR00199">
    <property type="entry name" value="PncC_domain"/>
    <property type="match status" value="1"/>
</dbReference>
<dbReference type="EMBL" id="CP157484">
    <property type="protein sequence ID" value="XBO41297.1"/>
    <property type="molecule type" value="Genomic_DNA"/>
</dbReference>
<dbReference type="SUPFAM" id="SSF142433">
    <property type="entry name" value="CinA-like"/>
    <property type="match status" value="1"/>
</dbReference>
<dbReference type="AlphaFoldDB" id="A0AAU7JLJ8"/>